<dbReference type="InterPro" id="IPR009019">
    <property type="entry name" value="KH_sf_prok-type"/>
</dbReference>
<reference evidence="5" key="1">
    <citation type="submission" date="2017-06" db="EMBL/GenBank/DDBJ databases">
        <authorList>
            <person name="Varghese N."/>
            <person name="Submissions S."/>
        </authorList>
    </citation>
    <scope>NUCLEOTIDE SEQUENCE [LARGE SCALE GENOMIC DNA]</scope>
    <source>
        <strain evidence="5">DSM 15668</strain>
    </source>
</reference>
<proteinExistence type="inferred from homology"/>
<evidence type="ECO:0000313" key="4">
    <source>
        <dbReference type="EMBL" id="SNR91785.1"/>
    </source>
</evidence>
<dbReference type="PANTHER" id="PTHR34654:SF1">
    <property type="entry name" value="RNA-BINDING PROTEIN KHPA"/>
    <property type="match status" value="1"/>
</dbReference>
<dbReference type="OrthoDB" id="9812389at2"/>
<dbReference type="Proteomes" id="UP000198405">
    <property type="component" value="Unassembled WGS sequence"/>
</dbReference>
<dbReference type="SUPFAM" id="SSF54814">
    <property type="entry name" value="Prokaryotic type KH domain (KH-domain type II)"/>
    <property type="match status" value="1"/>
</dbReference>
<organism evidence="4 5">
    <name type="scientific">Desulfurobacterium atlanticum</name>
    <dbReference type="NCBI Taxonomy" id="240169"/>
    <lineage>
        <taxon>Bacteria</taxon>
        <taxon>Pseudomonadati</taxon>
        <taxon>Aquificota</taxon>
        <taxon>Aquificia</taxon>
        <taxon>Desulfurobacteriales</taxon>
        <taxon>Desulfurobacteriaceae</taxon>
        <taxon>Desulfurobacterium</taxon>
    </lineage>
</organism>
<evidence type="ECO:0000256" key="1">
    <source>
        <dbReference type="ARBA" id="ARBA00022490"/>
    </source>
</evidence>
<sequence>MSAVKELVECVVKKLVDNPDAVNVIETEGERTVIVELKVDPKDLGKVIGKQGRTAKAIRTLISSVAAKSGKRAVLEIIE</sequence>
<comment type="similarity">
    <text evidence="3">Belongs to the KhpA RNA-binding protein family.</text>
</comment>
<protein>
    <recommendedName>
        <fullName evidence="3">RNA-binding protein KhpA</fullName>
    </recommendedName>
    <alternativeName>
        <fullName evidence="3">KH-domain protein A</fullName>
    </alternativeName>
</protein>
<evidence type="ECO:0000256" key="3">
    <source>
        <dbReference type="HAMAP-Rule" id="MF_00088"/>
    </source>
</evidence>
<dbReference type="RefSeq" id="WP_089323687.1">
    <property type="nucleotide sequence ID" value="NZ_FZOB01000016.1"/>
</dbReference>
<keyword evidence="2 3" id="KW-0694">RNA-binding</keyword>
<dbReference type="PROSITE" id="PS50084">
    <property type="entry name" value="KH_TYPE_1"/>
    <property type="match status" value="1"/>
</dbReference>
<comment type="subcellular location">
    <subcellularLocation>
        <location evidence="3">Cytoplasm</location>
    </subcellularLocation>
</comment>
<dbReference type="CDD" id="cd22533">
    <property type="entry name" value="KH-II_YlqC-like"/>
    <property type="match status" value="1"/>
</dbReference>
<dbReference type="Pfam" id="PF13083">
    <property type="entry name" value="KH_KhpA-B"/>
    <property type="match status" value="1"/>
</dbReference>
<dbReference type="PANTHER" id="PTHR34654">
    <property type="entry name" value="UPF0109 PROTEIN SCO5592"/>
    <property type="match status" value="1"/>
</dbReference>
<dbReference type="HAMAP" id="MF_00088">
    <property type="entry name" value="KhpA"/>
    <property type="match status" value="1"/>
</dbReference>
<dbReference type="EMBL" id="FZOB01000016">
    <property type="protein sequence ID" value="SNR91785.1"/>
    <property type="molecule type" value="Genomic_DNA"/>
</dbReference>
<dbReference type="Gene3D" id="3.30.300.20">
    <property type="match status" value="1"/>
</dbReference>
<evidence type="ECO:0000313" key="5">
    <source>
        <dbReference type="Proteomes" id="UP000198405"/>
    </source>
</evidence>
<dbReference type="InterPro" id="IPR020627">
    <property type="entry name" value="KhpA"/>
</dbReference>
<accession>A0A239A825</accession>
<gene>
    <name evidence="3" type="primary">khpA</name>
    <name evidence="4" type="ORF">SAMN06265340_11629</name>
</gene>
<comment type="function">
    <text evidence="3">A probable RNA-binding protein.</text>
</comment>
<evidence type="ECO:0000256" key="2">
    <source>
        <dbReference type="ARBA" id="ARBA00022884"/>
    </source>
</evidence>
<dbReference type="InterPro" id="IPR015946">
    <property type="entry name" value="KH_dom-like_a/b"/>
</dbReference>
<keyword evidence="1 3" id="KW-0963">Cytoplasm</keyword>
<dbReference type="AlphaFoldDB" id="A0A239A825"/>
<dbReference type="GO" id="GO:0003723">
    <property type="term" value="F:RNA binding"/>
    <property type="evidence" value="ECO:0007669"/>
    <property type="project" value="UniProtKB-UniRule"/>
</dbReference>
<keyword evidence="5" id="KW-1185">Reference proteome</keyword>
<dbReference type="GO" id="GO:0005737">
    <property type="term" value="C:cytoplasm"/>
    <property type="evidence" value="ECO:0007669"/>
    <property type="project" value="UniProtKB-SubCell"/>
</dbReference>
<name>A0A239A825_9BACT</name>